<dbReference type="KEGG" id="tva:4748307"/>
<dbReference type="VEuPathDB" id="TrichDB:TVAG_437640"/>
<dbReference type="EMBL" id="DS114093">
    <property type="protein sequence ID" value="EAX90620.1"/>
    <property type="molecule type" value="Genomic_DNA"/>
</dbReference>
<evidence type="ECO:0000313" key="1">
    <source>
        <dbReference type="EMBL" id="EAX90620.1"/>
    </source>
</evidence>
<reference evidence="1" key="2">
    <citation type="journal article" date="2007" name="Science">
        <title>Draft genome sequence of the sexually transmitted pathogen Trichomonas vaginalis.</title>
        <authorList>
            <person name="Carlton J.M."/>
            <person name="Hirt R.P."/>
            <person name="Silva J.C."/>
            <person name="Delcher A.L."/>
            <person name="Schatz M."/>
            <person name="Zhao Q."/>
            <person name="Wortman J.R."/>
            <person name="Bidwell S.L."/>
            <person name="Alsmark U.C.M."/>
            <person name="Besteiro S."/>
            <person name="Sicheritz-Ponten T."/>
            <person name="Noel C.J."/>
            <person name="Dacks J.B."/>
            <person name="Foster P.G."/>
            <person name="Simillion C."/>
            <person name="Van de Peer Y."/>
            <person name="Miranda-Saavedra D."/>
            <person name="Barton G.J."/>
            <person name="Westrop G.D."/>
            <person name="Mueller S."/>
            <person name="Dessi D."/>
            <person name="Fiori P.L."/>
            <person name="Ren Q."/>
            <person name="Paulsen I."/>
            <person name="Zhang H."/>
            <person name="Bastida-Corcuera F.D."/>
            <person name="Simoes-Barbosa A."/>
            <person name="Brown M.T."/>
            <person name="Hayes R.D."/>
            <person name="Mukherjee M."/>
            <person name="Okumura C.Y."/>
            <person name="Schneider R."/>
            <person name="Smith A.J."/>
            <person name="Vanacova S."/>
            <person name="Villalvazo M."/>
            <person name="Haas B.J."/>
            <person name="Pertea M."/>
            <person name="Feldblyum T.V."/>
            <person name="Utterback T.R."/>
            <person name="Shu C.L."/>
            <person name="Osoegawa K."/>
            <person name="de Jong P.J."/>
            <person name="Hrdy I."/>
            <person name="Horvathova L."/>
            <person name="Zubacova Z."/>
            <person name="Dolezal P."/>
            <person name="Malik S.B."/>
            <person name="Logsdon J.M. Jr."/>
            <person name="Henze K."/>
            <person name="Gupta A."/>
            <person name="Wang C.C."/>
            <person name="Dunne R.L."/>
            <person name="Upcroft J.A."/>
            <person name="Upcroft P."/>
            <person name="White O."/>
            <person name="Salzberg S.L."/>
            <person name="Tang P."/>
            <person name="Chiu C.-H."/>
            <person name="Lee Y.-S."/>
            <person name="Embley T.M."/>
            <person name="Coombs G.H."/>
            <person name="Mottram J.C."/>
            <person name="Tachezy J."/>
            <person name="Fraser-Liggett C.M."/>
            <person name="Johnson P.J."/>
        </authorList>
    </citation>
    <scope>NUCLEOTIDE SEQUENCE [LARGE SCALE GENOMIC DNA]</scope>
    <source>
        <strain evidence="1">G3</strain>
    </source>
</reference>
<organism evidence="1 2">
    <name type="scientific">Trichomonas vaginalis (strain ATCC PRA-98 / G3)</name>
    <dbReference type="NCBI Taxonomy" id="412133"/>
    <lineage>
        <taxon>Eukaryota</taxon>
        <taxon>Metamonada</taxon>
        <taxon>Parabasalia</taxon>
        <taxon>Trichomonadida</taxon>
        <taxon>Trichomonadidae</taxon>
        <taxon>Trichomonas</taxon>
    </lineage>
</organism>
<evidence type="ECO:0000313" key="2">
    <source>
        <dbReference type="Proteomes" id="UP000001542"/>
    </source>
</evidence>
<reference evidence="1" key="1">
    <citation type="submission" date="2006-10" db="EMBL/GenBank/DDBJ databases">
        <authorList>
            <person name="Amadeo P."/>
            <person name="Zhao Q."/>
            <person name="Wortman J."/>
            <person name="Fraser-Liggett C."/>
            <person name="Carlton J."/>
        </authorList>
    </citation>
    <scope>NUCLEOTIDE SEQUENCE</scope>
    <source>
        <strain evidence="1">G3</strain>
    </source>
</reference>
<name>A2FWT5_TRIV3</name>
<gene>
    <name evidence="1" type="ORF">TVAG_437640</name>
</gene>
<sequence>MKKDSLKVCLKKFNIHLHDNLVLSSNLTYNFVKNVQTLNFTQFYLYFNGKFPIISDQIIQFVHQNKSEFDSINIFMSPLDINISFEELPIVYNYFMKIKSKFQNLEKIFCIYFNLTKFSVNFGVKSNNSIYETIKLNSVLSHIKGTLENGQIKYDFTSSLKIIGFSSKFSQFVPIINNLDINFLIFVSKSEINSEIKTNSDLKSILTVEFINLLNNIKDYHDLQSDKKIFIENQSISKIILNNNLNLIINPNQTINYNEKTIQFGSSVPLLPTNMFFDGFQISKNLILQIDSSFEGNYYRILPKMTIHNSLPVSFSVFSANRNLIFNLSPNEEKILETNCFIIAENSSSAKASEKIIINEKRKIFSNLISQNVQKSIVIDISDSSVNVLPRLVVVNEIGHPFFVKLSSANLIIEKKVEERENIMLPYYEQLPIHASINFSDGFSNEFKIGEIFKVKISSEYINIASKLRVNDNGQTEIVFYPQFSFINRGISEIFIHSIERNQN</sequence>
<dbReference type="Proteomes" id="UP000001542">
    <property type="component" value="Unassembled WGS sequence"/>
</dbReference>
<dbReference type="RefSeq" id="XP_001303550.1">
    <property type="nucleotide sequence ID" value="XM_001303549.1"/>
</dbReference>
<dbReference type="VEuPathDB" id="TrichDB:TVAGG3_0727000"/>
<protein>
    <submittedName>
        <fullName evidence="1">Uncharacterized protein</fullName>
    </submittedName>
</protein>
<dbReference type="AlphaFoldDB" id="A2FWT5"/>
<dbReference type="InParanoid" id="A2FWT5"/>
<keyword evidence="2" id="KW-1185">Reference proteome</keyword>
<accession>A2FWT5</accession>
<proteinExistence type="predicted"/>